<dbReference type="SUPFAM" id="SSF53955">
    <property type="entry name" value="Lysozyme-like"/>
    <property type="match status" value="1"/>
</dbReference>
<proteinExistence type="predicted"/>
<protein>
    <submittedName>
        <fullName evidence="3">Transglycosylase SLT domain-containing protein</fullName>
    </submittedName>
</protein>
<keyword evidence="1" id="KW-0732">Signal</keyword>
<evidence type="ECO:0000313" key="3">
    <source>
        <dbReference type="EMBL" id="MEJ8566527.1"/>
    </source>
</evidence>
<evidence type="ECO:0000313" key="4">
    <source>
        <dbReference type="Proteomes" id="UP001359886"/>
    </source>
</evidence>
<dbReference type="InterPro" id="IPR023346">
    <property type="entry name" value="Lysozyme-like_dom_sf"/>
</dbReference>
<dbReference type="Pfam" id="PF01464">
    <property type="entry name" value="SLT"/>
    <property type="match status" value="1"/>
</dbReference>
<sequence>MTLPAKNSLFTTLILLIGGTIAPPAVAVEVDIPVALNYRILEQALAEQVFTETGTTLEVFADDLRCNFLVLSDPRVGPGEDGEIRVLTAMHARTGTPLGGKCRLAKSWEGQVETLQTAQVDPDSSRIAFHVVESALVDPADGKDVLPRFMRRWVRDYVHPRFSAVSIDLRPAMSGIGELLAMVEPAGPAIRPAALALTRVVPSPDALVVMLALEVPESVPSAATIDEAPLTQEELAEWDRQWQAWDGFATWLIKTLAVTADPELTQALAETLLEARYDLRDALARDDRDRDPVRALFLQTWERLAPLVRDIQLDLPGSQALPFATFISAGDALTALDRLAPHMGFRLDREALRQMARTLVPGVTDYQMRYDTAIDPEVRELLGLDPQFEVDAENGALAATIAWLIRSAHAAQIRPELVKQLNNWVPRRKDVDRYLLTMEQLLDAISAAERDQGKVPARYLDLYDALLRATAWQESCWRQYVEREGAIETIRSSAGSVGLMQINMHVWRGVYDIDKLLGDVAYNARAGNEILVHYLVDYAIRKGEHEINDDPEDLARATYAVYNGGPRHLARYRNPDTSASLKKIDHAFWEKYRAIQKEGPLAVRRCLTGS</sequence>
<evidence type="ECO:0000256" key="1">
    <source>
        <dbReference type="SAM" id="SignalP"/>
    </source>
</evidence>
<accession>A0AAW9R9U0</accession>
<evidence type="ECO:0000259" key="2">
    <source>
        <dbReference type="Pfam" id="PF01464"/>
    </source>
</evidence>
<reference evidence="3 4" key="1">
    <citation type="submission" date="2024-02" db="EMBL/GenBank/DDBJ databases">
        <title>A novel Wenzhouxiangellaceae bacterium, isolated from coastal sediments.</title>
        <authorList>
            <person name="Du Z.-J."/>
            <person name="Ye Y.-Q."/>
            <person name="Zhang X.-Y."/>
        </authorList>
    </citation>
    <scope>NUCLEOTIDE SEQUENCE [LARGE SCALE GENOMIC DNA]</scope>
    <source>
        <strain evidence="3 4">CH-27</strain>
    </source>
</reference>
<keyword evidence="4" id="KW-1185">Reference proteome</keyword>
<dbReference type="Gene3D" id="1.10.530.10">
    <property type="match status" value="1"/>
</dbReference>
<dbReference type="AlphaFoldDB" id="A0AAW9R9U0"/>
<feature type="domain" description="Transglycosylase SLT" evidence="2">
    <location>
        <begin position="465"/>
        <end position="577"/>
    </location>
</feature>
<dbReference type="CDD" id="cd00254">
    <property type="entry name" value="LT-like"/>
    <property type="match status" value="1"/>
</dbReference>
<name>A0AAW9R9U0_9GAMM</name>
<feature type="chain" id="PRO_5044027124" evidence="1">
    <location>
        <begin position="28"/>
        <end position="610"/>
    </location>
</feature>
<dbReference type="RefSeq" id="WP_354693844.1">
    <property type="nucleotide sequence ID" value="NZ_JAZHOG010000001.1"/>
</dbReference>
<dbReference type="EMBL" id="JAZHOG010000001">
    <property type="protein sequence ID" value="MEJ8566527.1"/>
    <property type="molecule type" value="Genomic_DNA"/>
</dbReference>
<dbReference type="InterPro" id="IPR008258">
    <property type="entry name" value="Transglycosylase_SLT_dom_1"/>
</dbReference>
<comment type="caution">
    <text evidence="3">The sequence shown here is derived from an EMBL/GenBank/DDBJ whole genome shotgun (WGS) entry which is preliminary data.</text>
</comment>
<gene>
    <name evidence="3" type="ORF">V3330_02710</name>
</gene>
<organism evidence="3 4">
    <name type="scientific">Elongatibacter sediminis</name>
    <dbReference type="NCBI Taxonomy" id="3119006"/>
    <lineage>
        <taxon>Bacteria</taxon>
        <taxon>Pseudomonadati</taxon>
        <taxon>Pseudomonadota</taxon>
        <taxon>Gammaproteobacteria</taxon>
        <taxon>Chromatiales</taxon>
        <taxon>Wenzhouxiangellaceae</taxon>
        <taxon>Elongatibacter</taxon>
    </lineage>
</organism>
<dbReference type="Proteomes" id="UP001359886">
    <property type="component" value="Unassembled WGS sequence"/>
</dbReference>
<feature type="signal peptide" evidence="1">
    <location>
        <begin position="1"/>
        <end position="27"/>
    </location>
</feature>